<organism evidence="1 2">
    <name type="scientific">Sphingobacterium arenae</name>
    <dbReference type="NCBI Taxonomy" id="1280598"/>
    <lineage>
        <taxon>Bacteria</taxon>
        <taxon>Pseudomonadati</taxon>
        <taxon>Bacteroidota</taxon>
        <taxon>Sphingobacteriia</taxon>
        <taxon>Sphingobacteriales</taxon>
        <taxon>Sphingobacteriaceae</taxon>
        <taxon>Sphingobacterium</taxon>
    </lineage>
</organism>
<reference evidence="1 2" key="1">
    <citation type="submission" date="2020-08" db="EMBL/GenBank/DDBJ databases">
        <title>Sphingobacterium sp. DN00404 isolated from aquaculture water.</title>
        <authorList>
            <person name="Zhang M."/>
        </authorList>
    </citation>
    <scope>NUCLEOTIDE SEQUENCE [LARGE SCALE GENOMIC DNA]</scope>
    <source>
        <strain evidence="1 2">KCTC 32294</strain>
    </source>
</reference>
<dbReference type="RefSeq" id="WP_190310549.1">
    <property type="nucleotide sequence ID" value="NZ_JACNYK010000006.1"/>
</dbReference>
<comment type="caution">
    <text evidence="1">The sequence shown here is derived from an EMBL/GenBank/DDBJ whole genome shotgun (WGS) entry which is preliminary data.</text>
</comment>
<dbReference type="EMBL" id="JACNYK010000006">
    <property type="protein sequence ID" value="MBD1427398.1"/>
    <property type="molecule type" value="Genomic_DNA"/>
</dbReference>
<gene>
    <name evidence="1" type="ORF">H8B17_17600</name>
</gene>
<name>A0ABR7Y7V9_9SPHI</name>
<sequence>MKQKSISQVDTVKIRLIRNQDSIFLKNKKDSSIDIPTVKPDSQIAYATPIKKLSGKGLSPMPGTDSLDGQKNAFDSVYSPKIIIKTAPFIK</sequence>
<evidence type="ECO:0000313" key="2">
    <source>
        <dbReference type="Proteomes" id="UP000606494"/>
    </source>
</evidence>
<evidence type="ECO:0000313" key="1">
    <source>
        <dbReference type="EMBL" id="MBD1427398.1"/>
    </source>
</evidence>
<keyword evidence="2" id="KW-1185">Reference proteome</keyword>
<protein>
    <submittedName>
        <fullName evidence="1">Uncharacterized protein</fullName>
    </submittedName>
</protein>
<dbReference type="Proteomes" id="UP000606494">
    <property type="component" value="Unassembled WGS sequence"/>
</dbReference>
<accession>A0ABR7Y7V9</accession>
<proteinExistence type="predicted"/>